<dbReference type="InterPro" id="IPR008042">
    <property type="entry name" value="Retrotrans_Pao"/>
</dbReference>
<feature type="coiled-coil region" evidence="1">
    <location>
        <begin position="158"/>
        <end position="205"/>
    </location>
</feature>
<dbReference type="PANTHER" id="PTHR47331">
    <property type="entry name" value="PHD-TYPE DOMAIN-CONTAINING PROTEIN"/>
    <property type="match status" value="1"/>
</dbReference>
<name>A0AA47NYK1_MERPO</name>
<dbReference type="GO" id="GO:0008270">
    <property type="term" value="F:zinc ion binding"/>
    <property type="evidence" value="ECO:0007669"/>
    <property type="project" value="InterPro"/>
</dbReference>
<dbReference type="PANTHER" id="PTHR47331:SF3">
    <property type="match status" value="1"/>
</dbReference>
<dbReference type="SMART" id="SM00343">
    <property type="entry name" value="ZnF_C2HC"/>
    <property type="match status" value="2"/>
</dbReference>
<feature type="compositionally biased region" description="Basic and acidic residues" evidence="2">
    <location>
        <begin position="76"/>
        <end position="91"/>
    </location>
</feature>
<dbReference type="Pfam" id="PF05380">
    <property type="entry name" value="Peptidase_A17"/>
    <property type="match status" value="1"/>
</dbReference>
<reference evidence="4" key="1">
    <citation type="journal article" date="2023" name="Front. Mar. Sci.">
        <title>A new Merluccius polli reference genome to investigate the effects of global change in West African waters.</title>
        <authorList>
            <person name="Mateo J.L."/>
            <person name="Blanco-Fernandez C."/>
            <person name="Garcia-Vazquez E."/>
            <person name="Machado-Schiaffino G."/>
        </authorList>
    </citation>
    <scope>NUCLEOTIDE SEQUENCE</scope>
    <source>
        <strain evidence="4">C29</strain>
        <tissue evidence="4">Fin</tissue>
    </source>
</reference>
<comment type="caution">
    <text evidence="4">The sequence shown here is derived from an EMBL/GenBank/DDBJ whole genome shotgun (WGS) entry which is preliminary data.</text>
</comment>
<feature type="compositionally biased region" description="Basic and acidic residues" evidence="2">
    <location>
        <begin position="116"/>
        <end position="129"/>
    </location>
</feature>
<feature type="domain" description="CCHC-type" evidence="3">
    <location>
        <begin position="697"/>
        <end position="713"/>
    </location>
</feature>
<dbReference type="SUPFAM" id="SSF56672">
    <property type="entry name" value="DNA/RNA polymerases"/>
    <property type="match status" value="1"/>
</dbReference>
<protein>
    <recommendedName>
        <fullName evidence="3">CCHC-type domain-containing protein</fullName>
    </recommendedName>
</protein>
<sequence>MENDDNVSHVQTQLDVLMQLHGEATSLHVSLMEIIPEVEKEKQTVWFASVNKYNKGFIEDVNSWLSETKRPASRHATSDNVERQPSNKECENPSTLPLHEQHLDSNMSPDMGQEEMPGKGHDMDQDIRPNDSISNVGRKYGSKTGTSRTSSSSVSSSRVKAEAEMAALLTRQKLLKQKQELDQQEEEIRKRKERFELEVEIAAAQARMEVLKVSGSSVKGSRCKKSDGMESYMARGAYALDAEADSFVPGGQGVYDSRISSKSQSSKANERKITVDAGSQIVQQRLPGFRVAPNGNNDVSASQFSVSPHAQVPVADNSNNLLSLMARQTESSALLAQHHNISHLPKREIQMFDGDPLHYHAFIRAFVRNVEERTGDAGDCLHFLAQYTRGEPRELVRSCQQMPAVRGYRKAKALLEEHFGNEQRIASAYLDKALSWPVVKAEDAKSLQAYGLFLRGCCNVMDDIQYMSELNMPANMLTVIKKLPYKLRDRWRSAACGIQETSHRRATFPDIVSFIERQVKIVADPVFGNIQDTLKTTQIKDSSKGNYQRRTRNQGSSFATTVTSVDEKAHVKRERAPLDKRTCLYCKGEHALELCSLLEKSAHKEKITFLKEHGVCFGCLCIGHMSKDCRRRLSCKTCGARHPSILHIHTKNKDHDKNQVGVADTNTAGSGSLLAVQSSGQSSAHKEKITFLKEHGVCFGCLCIGHMSKDCRRRLSCKTCGARHPSILHIHTKNKDHDRNQVGVADTNSRNSGLTGAGDHDCKLSIVPVKVKSKKGRKIVETYAFLDQGSSGSFCTSSLMNKLNVSGRGTKILLRTMGQEKLVGCCIVLDLEVAGLESDLYCDLPDIFTQKKMPVCRNNIAREQDLVRWPYLRGVHLPEIDADIELLIGLNAPRALEPIKVIPSEEGGPYAVQTVLGWTVNGPMSGAADLEHLSITANRISVVKLDELWKQQFQLDFPECRHEEQLGPSREDCQFMEMVKGTVQVVDGHYTIGLPLKRRDVCMPDNRKLAEQRALSLKRRFQKDATFHSDYTIFMHNIISCGYAEKIPADELAYSRGKIWYIPHHSVYHPQKKKIRVVFDCAASFQGMSLNTQLLQGPDLTSSLIGVITRFRKEPIVLMADIEAMYHQVRVPAEDCNLLRFLWWPSGDLSQTLEEYRMCVHLFGATSSPSCANFALRRCAEDNSSSFSQQVVDTIMHSFYVDDCLVSVPSESEAIALYHDLRAICTTGGFQLKKWISNSRNVLAAIPEEERAVDVKEMDLDHDTLPVERVLGVQWCVQSDAFKFKISIQERPLTRRGIFSIYDPLGVLVPVVFKAKLILQDLCRKGLGWDDVVPPPIALEWTNWIQELHLLQDFKISRCLKPVHFGTVASAQLHHFSDASEVGYGTATYLLLCNSDGKQCSTLVMGKARVAPLKPITIPRLALTAAVVAARMDRLWRKELQMILLDSVFWTDSTSVIKYVKNETARFKTFVANRVAEILKVSQPAQWRYVNTLSNPADIASRGLGVKSFLKDEQWMCGPRFLLAEEQWPTNPDSSEELSEQDDPEFRMSILTNAVSPEDIDSVLIDRTSSWSRLKRVMGWILRFKNRILSLWKKRKEVTELLSHSRRDEREQKDILKTELQSIKDLFNVSLTIEEVREAELEIIRSCQMKRFL</sequence>
<dbReference type="InterPro" id="IPR000477">
    <property type="entry name" value="RT_dom"/>
</dbReference>
<evidence type="ECO:0000256" key="2">
    <source>
        <dbReference type="SAM" id="MobiDB-lite"/>
    </source>
</evidence>
<dbReference type="InterPro" id="IPR043502">
    <property type="entry name" value="DNA/RNA_pol_sf"/>
</dbReference>
<feature type="domain" description="CCHC-type" evidence="3">
    <location>
        <begin position="615"/>
        <end position="631"/>
    </location>
</feature>
<dbReference type="Proteomes" id="UP001174136">
    <property type="component" value="Unassembled WGS sequence"/>
</dbReference>
<organism evidence="4 5">
    <name type="scientific">Merluccius polli</name>
    <name type="common">Benguela hake</name>
    <name type="synonym">Merluccius cadenati</name>
    <dbReference type="NCBI Taxonomy" id="89951"/>
    <lineage>
        <taxon>Eukaryota</taxon>
        <taxon>Metazoa</taxon>
        <taxon>Chordata</taxon>
        <taxon>Craniata</taxon>
        <taxon>Vertebrata</taxon>
        <taxon>Euteleostomi</taxon>
        <taxon>Actinopterygii</taxon>
        <taxon>Neopterygii</taxon>
        <taxon>Teleostei</taxon>
        <taxon>Neoteleostei</taxon>
        <taxon>Acanthomorphata</taxon>
        <taxon>Zeiogadaria</taxon>
        <taxon>Gadariae</taxon>
        <taxon>Gadiformes</taxon>
        <taxon>Gadoidei</taxon>
        <taxon>Merlucciidae</taxon>
        <taxon>Merluccius</taxon>
    </lineage>
</organism>
<evidence type="ECO:0000313" key="4">
    <source>
        <dbReference type="EMBL" id="KAK0141573.1"/>
    </source>
</evidence>
<dbReference type="InterPro" id="IPR001878">
    <property type="entry name" value="Znf_CCHC"/>
</dbReference>
<evidence type="ECO:0000256" key="1">
    <source>
        <dbReference type="SAM" id="Coils"/>
    </source>
</evidence>
<evidence type="ECO:0000259" key="3">
    <source>
        <dbReference type="SMART" id="SM00343"/>
    </source>
</evidence>
<feature type="compositionally biased region" description="Low complexity" evidence="2">
    <location>
        <begin position="142"/>
        <end position="158"/>
    </location>
</feature>
<keyword evidence="5" id="KW-1185">Reference proteome</keyword>
<evidence type="ECO:0000313" key="5">
    <source>
        <dbReference type="Proteomes" id="UP001174136"/>
    </source>
</evidence>
<feature type="region of interest" description="Disordered" evidence="2">
    <location>
        <begin position="69"/>
        <end position="158"/>
    </location>
</feature>
<dbReference type="GO" id="GO:0003676">
    <property type="term" value="F:nucleic acid binding"/>
    <property type="evidence" value="ECO:0007669"/>
    <property type="project" value="InterPro"/>
</dbReference>
<gene>
    <name evidence="4" type="ORF">N1851_021278</name>
</gene>
<dbReference type="EMBL" id="JAOPHQ010003793">
    <property type="protein sequence ID" value="KAK0141573.1"/>
    <property type="molecule type" value="Genomic_DNA"/>
</dbReference>
<dbReference type="Pfam" id="PF00078">
    <property type="entry name" value="RVT_1"/>
    <property type="match status" value="1"/>
</dbReference>
<accession>A0AA47NYK1</accession>
<proteinExistence type="predicted"/>
<dbReference type="CDD" id="cd01644">
    <property type="entry name" value="RT_pepA17"/>
    <property type="match status" value="1"/>
</dbReference>
<keyword evidence="1" id="KW-0175">Coiled coil</keyword>